<dbReference type="STRING" id="1763534.GCA_001831475_01931"/>
<accession>A0A1B9EA63</accession>
<proteinExistence type="predicted"/>
<evidence type="ECO:0000313" key="2">
    <source>
        <dbReference type="Proteomes" id="UP000093510"/>
    </source>
</evidence>
<gene>
    <name evidence="1" type="ORF">LPBF_00195</name>
</gene>
<dbReference type="Proteomes" id="UP000093510">
    <property type="component" value="Unassembled WGS sequence"/>
</dbReference>
<dbReference type="RefSeq" id="WP_066330847.1">
    <property type="nucleotide sequence ID" value="NZ_CP017688.1"/>
</dbReference>
<keyword evidence="2" id="KW-1185">Reference proteome</keyword>
<name>A0A1B9EA63_9FLAO</name>
<dbReference type="EMBL" id="LVEP01000001">
    <property type="protein sequence ID" value="OCB78840.1"/>
    <property type="molecule type" value="Genomic_DNA"/>
</dbReference>
<protein>
    <submittedName>
        <fullName evidence="1">Uncharacterized protein</fullName>
    </submittedName>
</protein>
<comment type="caution">
    <text evidence="1">The sequence shown here is derived from an EMBL/GenBank/DDBJ whole genome shotgun (WGS) entry which is preliminary data.</text>
</comment>
<dbReference type="AlphaFoldDB" id="A0A1B9EA63"/>
<reference evidence="1 2" key="1">
    <citation type="submission" date="2016-03" db="EMBL/GenBank/DDBJ databases">
        <authorList>
            <person name="Ploux O."/>
        </authorList>
    </citation>
    <scope>NUCLEOTIDE SEQUENCE [LARGE SCALE GENOMIC DNA]</scope>
    <source>
        <strain evidence="1 2">LPB0076</strain>
    </source>
</reference>
<dbReference type="OrthoDB" id="837694at2"/>
<evidence type="ECO:0000313" key="1">
    <source>
        <dbReference type="EMBL" id="OCB78840.1"/>
    </source>
</evidence>
<sequence length="101" mass="11689">MENDFIEVIKNNEDILDKNLFIKTLSEGILPNEPIFKLNMDNIQTKEFHKLFKRKCKRLSIPMFLKIFNIKNETATPASISSSNSKNLNGAKKKDIIESIF</sequence>
<organism evidence="1 2">
    <name type="scientific">Flavobacterium crassostreae</name>
    <dbReference type="NCBI Taxonomy" id="1763534"/>
    <lineage>
        <taxon>Bacteria</taxon>
        <taxon>Pseudomonadati</taxon>
        <taxon>Bacteroidota</taxon>
        <taxon>Flavobacteriia</taxon>
        <taxon>Flavobacteriales</taxon>
        <taxon>Flavobacteriaceae</taxon>
        <taxon>Flavobacterium</taxon>
    </lineage>
</organism>